<organism evidence="1 2">
    <name type="scientific">Fluviicola taffensis (strain DSM 16823 / NCIMB 13979 / RW262)</name>
    <dbReference type="NCBI Taxonomy" id="755732"/>
    <lineage>
        <taxon>Bacteria</taxon>
        <taxon>Pseudomonadati</taxon>
        <taxon>Bacteroidota</taxon>
        <taxon>Flavobacteriia</taxon>
        <taxon>Flavobacteriales</taxon>
        <taxon>Crocinitomicaceae</taxon>
        <taxon>Fluviicola</taxon>
    </lineage>
</organism>
<gene>
    <name evidence="1" type="ordered locus">Fluta_2916</name>
</gene>
<proteinExistence type="predicted"/>
<reference evidence="1 2" key="1">
    <citation type="journal article" date="2011" name="Stand. Genomic Sci.">
        <title>Complete genome sequence of the gliding freshwater bacterium Fluviicola taffensis type strain (RW262).</title>
        <authorList>
            <person name="Woyke T."/>
            <person name="Chertkov O."/>
            <person name="Lapidus A."/>
            <person name="Nolan M."/>
            <person name="Lucas S."/>
            <person name="Del Rio T.G."/>
            <person name="Tice H."/>
            <person name="Cheng J.F."/>
            <person name="Tapia R."/>
            <person name="Han C."/>
            <person name="Goodwin L."/>
            <person name="Pitluck S."/>
            <person name="Liolios K."/>
            <person name="Pagani I."/>
            <person name="Ivanova N."/>
            <person name="Huntemann M."/>
            <person name="Mavromatis K."/>
            <person name="Mikhailova N."/>
            <person name="Pati A."/>
            <person name="Chen A."/>
            <person name="Palaniappan K."/>
            <person name="Land M."/>
            <person name="Hauser L."/>
            <person name="Brambilla E.M."/>
            <person name="Rohde M."/>
            <person name="Mwirichia R."/>
            <person name="Sikorski J."/>
            <person name="Tindall B.J."/>
            <person name="Goker M."/>
            <person name="Bristow J."/>
            <person name="Eisen J.A."/>
            <person name="Markowitz V."/>
            <person name="Hugenholtz P."/>
            <person name="Klenk H.P."/>
            <person name="Kyrpides N.C."/>
        </authorList>
    </citation>
    <scope>NUCLEOTIDE SEQUENCE [LARGE SCALE GENOMIC DNA]</scope>
    <source>
        <strain evidence="2">DSM 16823 / RW262 / RW262</strain>
    </source>
</reference>
<dbReference type="PROSITE" id="PS51257">
    <property type="entry name" value="PROKAR_LIPOPROTEIN"/>
    <property type="match status" value="1"/>
</dbReference>
<accession>F2IIG9</accession>
<evidence type="ECO:0000313" key="2">
    <source>
        <dbReference type="Proteomes" id="UP000007463"/>
    </source>
</evidence>
<dbReference type="AlphaFoldDB" id="F2IIG9"/>
<dbReference type="KEGG" id="fte:Fluta_2916"/>
<evidence type="ECO:0000313" key="1">
    <source>
        <dbReference type="EMBL" id="AEA44895.1"/>
    </source>
</evidence>
<dbReference type="STRING" id="755732.Fluta_2916"/>
<dbReference type="EMBL" id="CP002542">
    <property type="protein sequence ID" value="AEA44895.1"/>
    <property type="molecule type" value="Genomic_DNA"/>
</dbReference>
<reference evidence="2" key="2">
    <citation type="submission" date="2011-02" db="EMBL/GenBank/DDBJ databases">
        <title>The complete genome of Fluviicola taffensis DSM 16823.</title>
        <authorList>
            <consortium name="US DOE Joint Genome Institute (JGI-PGF)"/>
            <person name="Lucas S."/>
            <person name="Copeland A."/>
            <person name="Lapidus A."/>
            <person name="Bruce D."/>
            <person name="Goodwin L."/>
            <person name="Pitluck S."/>
            <person name="Kyrpides N."/>
            <person name="Mavromatis K."/>
            <person name="Ivanova N."/>
            <person name="Mikhailova N."/>
            <person name="Pagani I."/>
            <person name="Chertkov O."/>
            <person name="Detter J.C."/>
            <person name="Han C."/>
            <person name="Tapia R."/>
            <person name="Land M."/>
            <person name="Hauser L."/>
            <person name="Markowitz V."/>
            <person name="Cheng J.-F."/>
            <person name="Hugenholtz P."/>
            <person name="Woyke T."/>
            <person name="Wu D."/>
            <person name="Tindall B."/>
            <person name="Pomrenke H.G."/>
            <person name="Brambilla E."/>
            <person name="Klenk H.-P."/>
            <person name="Eisen J.A."/>
        </authorList>
    </citation>
    <scope>NUCLEOTIDE SEQUENCE [LARGE SCALE GENOMIC DNA]</scope>
    <source>
        <strain evidence="2">DSM 16823 / RW262 / RW262</strain>
    </source>
</reference>
<dbReference type="Proteomes" id="UP000007463">
    <property type="component" value="Chromosome"/>
</dbReference>
<sequence length="120" mass="13657" precursor="true">MMLGKIGGVFSASLLLLSCANGHECDWEKAIYSESWDYEVATTYRDKKYNATYVIQTTTGKKIRFRPIQYIVSMAEPGDRIFKKRNSEYAFLIDGEGDSISSRIFSVSCDSMVIYGKKTY</sequence>
<dbReference type="HOGENOM" id="CLU_2046217_0_0_10"/>
<name>F2IIG9_FLUTR</name>
<protein>
    <submittedName>
        <fullName evidence="1">Uncharacterized protein</fullName>
    </submittedName>
</protein>
<keyword evidence="2" id="KW-1185">Reference proteome</keyword>